<feature type="compositionally biased region" description="Polar residues" evidence="1">
    <location>
        <begin position="24"/>
        <end position="37"/>
    </location>
</feature>
<dbReference type="AlphaFoldDB" id="A0A087SVF1"/>
<feature type="region of interest" description="Disordered" evidence="1">
    <location>
        <begin position="341"/>
        <end position="385"/>
    </location>
</feature>
<organism evidence="2 3">
    <name type="scientific">Stegodyphus mimosarum</name>
    <name type="common">African social velvet spider</name>
    <dbReference type="NCBI Taxonomy" id="407821"/>
    <lineage>
        <taxon>Eukaryota</taxon>
        <taxon>Metazoa</taxon>
        <taxon>Ecdysozoa</taxon>
        <taxon>Arthropoda</taxon>
        <taxon>Chelicerata</taxon>
        <taxon>Arachnida</taxon>
        <taxon>Araneae</taxon>
        <taxon>Araneomorphae</taxon>
        <taxon>Entelegynae</taxon>
        <taxon>Eresoidea</taxon>
        <taxon>Eresidae</taxon>
        <taxon>Stegodyphus</taxon>
    </lineage>
</organism>
<feature type="compositionally biased region" description="Basic and acidic residues" evidence="1">
    <location>
        <begin position="167"/>
        <end position="184"/>
    </location>
</feature>
<feature type="region of interest" description="Disordered" evidence="1">
    <location>
        <begin position="530"/>
        <end position="574"/>
    </location>
</feature>
<feature type="region of interest" description="Disordered" evidence="1">
    <location>
        <begin position="695"/>
        <end position="714"/>
    </location>
</feature>
<proteinExistence type="predicted"/>
<feature type="region of interest" description="Disordered" evidence="1">
    <location>
        <begin position="1"/>
        <end position="43"/>
    </location>
</feature>
<dbReference type="Proteomes" id="UP000054359">
    <property type="component" value="Unassembled WGS sequence"/>
</dbReference>
<accession>A0A087SVF1</accession>
<reference evidence="2 3" key="1">
    <citation type="submission" date="2013-11" db="EMBL/GenBank/DDBJ databases">
        <title>Genome sequencing of Stegodyphus mimosarum.</title>
        <authorList>
            <person name="Bechsgaard J."/>
        </authorList>
    </citation>
    <scope>NUCLEOTIDE SEQUENCE [LARGE SCALE GENOMIC DNA]</scope>
</reference>
<feature type="non-terminal residue" evidence="2">
    <location>
        <position position="748"/>
    </location>
</feature>
<protein>
    <submittedName>
        <fullName evidence="2">Uncharacterized protein</fullName>
    </submittedName>
</protein>
<feature type="compositionally biased region" description="Polar residues" evidence="1">
    <location>
        <begin position="8"/>
        <end position="17"/>
    </location>
</feature>
<sequence length="748" mass="83734">MKNDVMPTASSDSTNNNEPEKQDPGTTKENTKQQDSGLTRKPSIVASDCINLKSFLGLTRQRSEINLSTLGLISAEPRRSRSEVRGTSCDRLAIGYHTAPLKTVENGKTRSSSPPSKSGGWLRGRKRERESRNPLKNNLEVFGKTIVTGSGNKRTNSKSRTIVDGSDGSKPKESPSKTSTENRKSKSNKKNCDENTIIEDVIYAEIGNDNVQTKLLDENRDVYKEPIKVIKKKGMAPKPQTTTALFKETNREVNLNPNGIKTNGHISCFDEKSLPPFSKPPRKGQTYNGRNQEKKYDNRNSQTVKYNNQKNSETALLNSKNKANSSKALATVAEIHKDSIYDSSDHETKNRNLSHNKNEEGSSEKVVNEPLENSSLSQTDKEKVEEQVEPFYIDTPDYSTLDSENGNSKCLSLEESFTHNDLKNTNIELDNQENSDNKPADSIPLPINSEDSKPDREISLSSILRDSTNDSKHSDAEPKKVVRFEKLDLIEKYKKNKAESNKDTEDDTESSVCDDKPLTKCKLDVNSNEILPSDMNNSVEDTTKSPYKLNTDKKGNFESPKQPSPISAAEQELSQNGTSISVRNCSPVVPLTDSVPSTPTADAQTQFVVKKSFVITIAKQEKGFKSLCANKKSEINNFDQPKNDHQISVTFLCSGPSSESWVDGTQENTIRLRSMSVPPQRLEEPEILTELPSIRGRSRERRSKERQYCKKNHKLRKKDAAFHMPQVVIDELSQVLEKRKPFLDEVKA</sequence>
<feature type="compositionally biased region" description="Basic and acidic residues" evidence="1">
    <location>
        <begin position="341"/>
        <end position="367"/>
    </location>
</feature>
<name>A0A087SVF1_STEMI</name>
<evidence type="ECO:0000313" key="2">
    <source>
        <dbReference type="EMBL" id="KFM56840.1"/>
    </source>
</evidence>
<dbReference type="EMBL" id="KK112143">
    <property type="protein sequence ID" value="KFM56840.1"/>
    <property type="molecule type" value="Genomic_DNA"/>
</dbReference>
<feature type="compositionally biased region" description="Polar residues" evidence="1">
    <location>
        <begin position="530"/>
        <end position="540"/>
    </location>
</feature>
<dbReference type="OrthoDB" id="6422298at2759"/>
<feature type="compositionally biased region" description="Polar residues" evidence="1">
    <location>
        <begin position="147"/>
        <end position="160"/>
    </location>
</feature>
<dbReference type="OMA" id="VVKNPRC"/>
<feature type="region of interest" description="Disordered" evidence="1">
    <location>
        <begin position="429"/>
        <end position="457"/>
    </location>
</feature>
<evidence type="ECO:0000313" key="3">
    <source>
        <dbReference type="Proteomes" id="UP000054359"/>
    </source>
</evidence>
<feature type="region of interest" description="Disordered" evidence="1">
    <location>
        <begin position="100"/>
        <end position="191"/>
    </location>
</feature>
<feature type="region of interest" description="Disordered" evidence="1">
    <location>
        <begin position="496"/>
        <end position="516"/>
    </location>
</feature>
<keyword evidence="3" id="KW-1185">Reference proteome</keyword>
<feature type="region of interest" description="Disordered" evidence="1">
    <location>
        <begin position="271"/>
        <end position="307"/>
    </location>
</feature>
<gene>
    <name evidence="2" type="ORF">X975_12575</name>
</gene>
<evidence type="ECO:0000256" key="1">
    <source>
        <dbReference type="SAM" id="MobiDB-lite"/>
    </source>
</evidence>